<dbReference type="SUPFAM" id="SSF46894">
    <property type="entry name" value="C-terminal effector domain of the bipartite response regulators"/>
    <property type="match status" value="1"/>
</dbReference>
<evidence type="ECO:0000313" key="3">
    <source>
        <dbReference type="Proteomes" id="UP000177515"/>
    </source>
</evidence>
<sequence>MTEPDMHAAIRGLYDGILEPDAWQASLRILSGMAGSAHASMLVYDTVHDQVTLGETHNPVRELHERYERQYQAIDPAKDFAARLGVGDWYVDARDLGEGAMARHPFYQEFFHTFDLRSYAACLVERQPHYEVYFSLQRAFPRPAWRPEDARALDWIIPHMRSAMRLRDRTVEVASLAGMADAVLERLAFGVVVYSPAQRVLLCNRIGERWARRLDPAGKVSDWKLTRPFHAMLRAACDPAAPVAAQAALATDGTGNDAQVIVLPLAPSHRLASAWQKPAALVVVHERGGAPPLLPDVLRSLYGLTPAETRLACELATGKGLPEAAARLHIRHETARSQLKAIFQKTGTGSQALLAHLLAQLAAALAQA</sequence>
<reference evidence="2 3" key="1">
    <citation type="submission" date="2016-10" db="EMBL/GenBank/DDBJ databases">
        <title>Complete genome sequences of three Cupriavidus strains isolated from various Malaysian environments.</title>
        <authorList>
            <person name="Abdullah A.A.-A."/>
            <person name="Shafie N.A.H."/>
            <person name="Lau N.S."/>
        </authorList>
    </citation>
    <scope>NUCLEOTIDE SEQUENCE [LARGE SCALE GENOMIC DNA]</scope>
    <source>
        <strain evidence="2 3">USMAA1020</strain>
    </source>
</reference>
<dbReference type="Proteomes" id="UP000177515">
    <property type="component" value="Chromosome 1"/>
</dbReference>
<dbReference type="SMART" id="SM00421">
    <property type="entry name" value="HTH_LUXR"/>
    <property type="match status" value="1"/>
</dbReference>
<dbReference type="RefSeq" id="WP_071070685.1">
    <property type="nucleotide sequence ID" value="NZ_CP017754.1"/>
</dbReference>
<dbReference type="InterPro" id="IPR016032">
    <property type="entry name" value="Sig_transdc_resp-reg_C-effctor"/>
</dbReference>
<proteinExistence type="predicted"/>
<name>A0ABM6F8T5_9BURK</name>
<dbReference type="InterPro" id="IPR036388">
    <property type="entry name" value="WH-like_DNA-bd_sf"/>
</dbReference>
<feature type="domain" description="HTH luxR-type" evidence="1">
    <location>
        <begin position="301"/>
        <end position="358"/>
    </location>
</feature>
<organism evidence="2 3">
    <name type="scientific">Cupriavidus malaysiensis</name>
    <dbReference type="NCBI Taxonomy" id="367825"/>
    <lineage>
        <taxon>Bacteria</taxon>
        <taxon>Pseudomonadati</taxon>
        <taxon>Pseudomonadota</taxon>
        <taxon>Betaproteobacteria</taxon>
        <taxon>Burkholderiales</taxon>
        <taxon>Burkholderiaceae</taxon>
        <taxon>Cupriavidus</taxon>
    </lineage>
</organism>
<gene>
    <name evidence="2" type="ORF">BKK80_04770</name>
</gene>
<evidence type="ECO:0000313" key="2">
    <source>
        <dbReference type="EMBL" id="AOZ07964.1"/>
    </source>
</evidence>
<protein>
    <submittedName>
        <fullName evidence="2">LuxR family transcriptional regulator</fullName>
    </submittedName>
</protein>
<keyword evidence="3" id="KW-1185">Reference proteome</keyword>
<dbReference type="InterPro" id="IPR000792">
    <property type="entry name" value="Tscrpt_reg_LuxR_C"/>
</dbReference>
<dbReference type="Gene3D" id="1.10.10.10">
    <property type="entry name" value="Winged helix-like DNA-binding domain superfamily/Winged helix DNA-binding domain"/>
    <property type="match status" value="1"/>
</dbReference>
<dbReference type="EMBL" id="CP017754">
    <property type="protein sequence ID" value="AOZ07964.1"/>
    <property type="molecule type" value="Genomic_DNA"/>
</dbReference>
<evidence type="ECO:0000259" key="1">
    <source>
        <dbReference type="SMART" id="SM00421"/>
    </source>
</evidence>
<accession>A0ABM6F8T5</accession>